<dbReference type="EMBL" id="BAAAEN010000015">
    <property type="protein sequence ID" value="GAA0515902.1"/>
    <property type="molecule type" value="Genomic_DNA"/>
</dbReference>
<comment type="caution">
    <text evidence="1">The sequence shown here is derived from an EMBL/GenBank/DDBJ whole genome shotgun (WGS) entry which is preliminary data.</text>
</comment>
<sequence>MVYADISANSAEEATLSRTPVEVLTGEGGAVIGMDRAQAGDAAWWGVQASENNYNLQYEGLPLICRPSNSGLELQSCRVWR</sequence>
<dbReference type="Proteomes" id="UP001501706">
    <property type="component" value="Unassembled WGS sequence"/>
</dbReference>
<evidence type="ECO:0000313" key="2">
    <source>
        <dbReference type="Proteomes" id="UP001501706"/>
    </source>
</evidence>
<evidence type="ECO:0000313" key="1">
    <source>
        <dbReference type="EMBL" id="GAA0515902.1"/>
    </source>
</evidence>
<organism evidence="1 2">
    <name type="scientific">Pigmentiphaga daeguensis</name>
    <dbReference type="NCBI Taxonomy" id="414049"/>
    <lineage>
        <taxon>Bacteria</taxon>
        <taxon>Pseudomonadati</taxon>
        <taxon>Pseudomonadota</taxon>
        <taxon>Betaproteobacteria</taxon>
        <taxon>Burkholderiales</taxon>
        <taxon>Alcaligenaceae</taxon>
        <taxon>Pigmentiphaga</taxon>
    </lineage>
</organism>
<accession>A0ABP3MCG2</accession>
<protein>
    <submittedName>
        <fullName evidence="1">Uncharacterized protein</fullName>
    </submittedName>
</protein>
<reference evidence="2" key="1">
    <citation type="journal article" date="2019" name="Int. J. Syst. Evol. Microbiol.">
        <title>The Global Catalogue of Microorganisms (GCM) 10K type strain sequencing project: providing services to taxonomists for standard genome sequencing and annotation.</title>
        <authorList>
            <consortium name="The Broad Institute Genomics Platform"/>
            <consortium name="The Broad Institute Genome Sequencing Center for Infectious Disease"/>
            <person name="Wu L."/>
            <person name="Ma J."/>
        </authorList>
    </citation>
    <scope>NUCLEOTIDE SEQUENCE [LARGE SCALE GENOMIC DNA]</scope>
    <source>
        <strain evidence="2">JCM 14330</strain>
    </source>
</reference>
<gene>
    <name evidence="1" type="ORF">GCM10009097_36690</name>
</gene>
<proteinExistence type="predicted"/>
<keyword evidence="2" id="KW-1185">Reference proteome</keyword>
<name>A0ABP3MCG2_9BURK</name>